<gene>
    <name evidence="11 13" type="primary">aroC</name>
    <name evidence="13" type="ORF">FL583_28565</name>
</gene>
<dbReference type="EC" id="4.2.3.5" evidence="3 11"/>
<comment type="pathway">
    <text evidence="1 11 12">Metabolic intermediate biosynthesis; chorismate biosynthesis; chorismate from D-erythrose 4-phosphate and phosphoenolpyruvate: step 7/7.</text>
</comment>
<evidence type="ECO:0000256" key="8">
    <source>
        <dbReference type="ARBA" id="ARBA00022857"/>
    </source>
</evidence>
<dbReference type="FunCoup" id="A0A545AJW1">
    <property type="interactions" value="325"/>
</dbReference>
<dbReference type="PIRSF" id="PIRSF001456">
    <property type="entry name" value="Chorismate_synth"/>
    <property type="match status" value="1"/>
</dbReference>
<evidence type="ECO:0000256" key="4">
    <source>
        <dbReference type="ARBA" id="ARBA00022605"/>
    </source>
</evidence>
<dbReference type="NCBIfam" id="NF003793">
    <property type="entry name" value="PRK05382.1"/>
    <property type="match status" value="1"/>
</dbReference>
<dbReference type="PROSITE" id="PS00787">
    <property type="entry name" value="CHORISMATE_SYNTHASE_1"/>
    <property type="match status" value="1"/>
</dbReference>
<feature type="binding site" evidence="11">
    <location>
        <position position="40"/>
    </location>
    <ligand>
        <name>NADP(+)</name>
        <dbReference type="ChEBI" id="CHEBI:58349"/>
    </ligand>
</feature>
<dbReference type="OrthoDB" id="9771806at2"/>
<dbReference type="InParanoid" id="A0A545AJW1"/>
<dbReference type="PROSITE" id="PS00789">
    <property type="entry name" value="CHORISMATE_SYNTHASE_3"/>
    <property type="match status" value="1"/>
</dbReference>
<dbReference type="InterPro" id="IPR035904">
    <property type="entry name" value="Chorismate_synth_AroC_sf"/>
</dbReference>
<comment type="function">
    <text evidence="11">Catalyzes the anti-1,4-elimination of the C-3 phosphate and the C-6 proR hydrogen from 5-enolpyruvylshikimate-3-phosphate (EPSP) to yield chorismate, which is the branch point compound that serves as the starting substrate for the three terminal pathways of aromatic amino acid biosynthesis. This reaction introduces a second double bond into the aromatic ring system.</text>
</comment>
<proteinExistence type="inferred from homology"/>
<evidence type="ECO:0000256" key="10">
    <source>
        <dbReference type="ARBA" id="ARBA00023239"/>
    </source>
</evidence>
<dbReference type="CDD" id="cd07304">
    <property type="entry name" value="Chorismate_synthase"/>
    <property type="match status" value="1"/>
</dbReference>
<evidence type="ECO:0000256" key="5">
    <source>
        <dbReference type="ARBA" id="ARBA00022630"/>
    </source>
</evidence>
<comment type="similarity">
    <text evidence="2 11 12">Belongs to the chorismate synthase family.</text>
</comment>
<evidence type="ECO:0000256" key="7">
    <source>
        <dbReference type="ARBA" id="ARBA00022827"/>
    </source>
</evidence>
<comment type="subunit">
    <text evidence="11">Homotetramer.</text>
</comment>
<dbReference type="UniPathway" id="UPA00053">
    <property type="reaction ID" value="UER00090"/>
</dbReference>
<keyword evidence="10 11" id="KW-0456">Lyase</keyword>
<feature type="binding site" evidence="11">
    <location>
        <position position="301"/>
    </location>
    <ligand>
        <name>FMN</name>
        <dbReference type="ChEBI" id="CHEBI:58210"/>
    </ligand>
</feature>
<keyword evidence="4 11" id="KW-0028">Amino-acid biosynthesis</keyword>
<dbReference type="PANTHER" id="PTHR21085">
    <property type="entry name" value="CHORISMATE SYNTHASE"/>
    <property type="match status" value="1"/>
</dbReference>
<keyword evidence="5 11" id="KW-0285">Flavoprotein</keyword>
<dbReference type="Gene3D" id="3.60.150.10">
    <property type="entry name" value="Chorismate synthase AroC"/>
    <property type="match status" value="1"/>
</dbReference>
<protein>
    <recommendedName>
        <fullName evidence="3 11">Chorismate synthase</fullName>
        <shortName evidence="11">CS</shortName>
        <ecNumber evidence="3 11">4.2.3.5</ecNumber>
    </recommendedName>
    <alternativeName>
        <fullName evidence="11">5-enolpyruvylshikimate-3-phosphate phospholyase</fullName>
    </alternativeName>
</protein>
<dbReference type="InterPro" id="IPR000453">
    <property type="entry name" value="Chorismate_synth"/>
</dbReference>
<dbReference type="EMBL" id="VIRS01000024">
    <property type="protein sequence ID" value="TQS41616.1"/>
    <property type="molecule type" value="Genomic_DNA"/>
</dbReference>
<dbReference type="GO" id="GO:0008652">
    <property type="term" value="P:amino acid biosynthetic process"/>
    <property type="evidence" value="ECO:0007669"/>
    <property type="project" value="UniProtKB-KW"/>
</dbReference>
<feature type="binding site" evidence="11">
    <location>
        <begin position="257"/>
        <end position="258"/>
    </location>
    <ligand>
        <name>FMN</name>
        <dbReference type="ChEBI" id="CHEBI:58210"/>
    </ligand>
</feature>
<dbReference type="RefSeq" id="WP_142707944.1">
    <property type="nucleotide sequence ID" value="NZ_VIRS01000024.1"/>
</dbReference>
<dbReference type="AlphaFoldDB" id="A0A545AJW1"/>
<dbReference type="Pfam" id="PF01264">
    <property type="entry name" value="Chorismate_synt"/>
    <property type="match status" value="1"/>
</dbReference>
<dbReference type="Proteomes" id="UP000317982">
    <property type="component" value="Unassembled WGS sequence"/>
</dbReference>
<feature type="binding site" evidence="11">
    <location>
        <begin position="316"/>
        <end position="320"/>
    </location>
    <ligand>
        <name>FMN</name>
        <dbReference type="ChEBI" id="CHEBI:58210"/>
    </ligand>
</feature>
<dbReference type="GO" id="GO:0009073">
    <property type="term" value="P:aromatic amino acid family biosynthetic process"/>
    <property type="evidence" value="ECO:0007669"/>
    <property type="project" value="UniProtKB-KW"/>
</dbReference>
<accession>A0A545AJW1</accession>
<dbReference type="InterPro" id="IPR020541">
    <property type="entry name" value="Chorismate_synthase_CS"/>
</dbReference>
<keyword evidence="6 11" id="KW-0288">FMN</keyword>
<dbReference type="FunFam" id="3.60.150.10:FF:000002">
    <property type="entry name" value="Chorismate synthase"/>
    <property type="match status" value="1"/>
</dbReference>
<evidence type="ECO:0000256" key="2">
    <source>
        <dbReference type="ARBA" id="ARBA00008014"/>
    </source>
</evidence>
<keyword evidence="7 11" id="KW-0274">FAD</keyword>
<evidence type="ECO:0000256" key="1">
    <source>
        <dbReference type="ARBA" id="ARBA00005044"/>
    </source>
</evidence>
<dbReference type="NCBIfam" id="TIGR00033">
    <property type="entry name" value="aroC"/>
    <property type="match status" value="1"/>
</dbReference>
<comment type="caution">
    <text evidence="13">The sequence shown here is derived from an EMBL/GenBank/DDBJ whole genome shotgun (WGS) entry which is preliminary data.</text>
</comment>
<dbReference type="GO" id="GO:0010181">
    <property type="term" value="F:FMN binding"/>
    <property type="evidence" value="ECO:0007669"/>
    <property type="project" value="TreeGrafter"/>
</dbReference>
<feature type="binding site" evidence="11">
    <location>
        <position position="342"/>
    </location>
    <ligand>
        <name>FMN</name>
        <dbReference type="ChEBI" id="CHEBI:58210"/>
    </ligand>
</feature>
<evidence type="ECO:0000313" key="13">
    <source>
        <dbReference type="EMBL" id="TQS41616.1"/>
    </source>
</evidence>
<evidence type="ECO:0000256" key="12">
    <source>
        <dbReference type="RuleBase" id="RU000605"/>
    </source>
</evidence>
<dbReference type="HAMAP" id="MF_00300">
    <property type="entry name" value="Chorismate_synth"/>
    <property type="match status" value="1"/>
</dbReference>
<organism evidence="13 14">
    <name type="scientific">Cryptosporangium phraense</name>
    <dbReference type="NCBI Taxonomy" id="2593070"/>
    <lineage>
        <taxon>Bacteria</taxon>
        <taxon>Bacillati</taxon>
        <taxon>Actinomycetota</taxon>
        <taxon>Actinomycetes</taxon>
        <taxon>Cryptosporangiales</taxon>
        <taxon>Cryptosporangiaceae</taxon>
        <taxon>Cryptosporangium</taxon>
    </lineage>
</organism>
<sequence length="393" mass="41248">MLRWMTAGESHGPALVAMLEGLPAGIAVTTSEISEQLARRRLGYGRGARMKFEQDEVEILGGVRHGLTLGSPVAIRVGNTEWPKWEEVMSADPVDPEVLATLARNAPLTRPRPGHADLAGMQKYGFSDARPILERASARETAARVALGTVAQSLLRQALGVEIVSHVVELGSVAVKDGADLPTPADRERIDADPLRCADADASARMVAEVDAAKADADTLGGIVEVLAYGLPPGLGSHVQWDRKLDSRLAAALISIQAFKGVEIGDAFTQARSRGSKAHDEIVNTPDGVRRLSGHAGGIEGGMTTGEVLRIRGAMKPIATISRALQTVDVTTGEAAKAIAQRSDVCAVPAAAIVAEAMVALTLATAALEKFGGDSVDEVRRNLAGYTANLVIE</sequence>
<reference evidence="13 14" key="1">
    <citation type="submission" date="2019-07" db="EMBL/GenBank/DDBJ databases">
        <title>Cryptosporangium phraense sp. nov., isolated from plant litter.</title>
        <authorList>
            <person name="Suriyachadkun C."/>
        </authorList>
    </citation>
    <scope>NUCLEOTIDE SEQUENCE [LARGE SCALE GENOMIC DNA]</scope>
    <source>
        <strain evidence="13 14">A-T 5661</strain>
    </source>
</reference>
<dbReference type="SUPFAM" id="SSF103263">
    <property type="entry name" value="Chorismate synthase, AroC"/>
    <property type="match status" value="1"/>
</dbReference>
<comment type="cofactor">
    <cofactor evidence="11 12">
        <name>FMNH2</name>
        <dbReference type="ChEBI" id="CHEBI:57618"/>
    </cofactor>
    <text evidence="11 12">Reduced FMN (FMNH(2)).</text>
</comment>
<dbReference type="GO" id="GO:0004107">
    <property type="term" value="F:chorismate synthase activity"/>
    <property type="evidence" value="ECO:0007669"/>
    <property type="project" value="UniProtKB-UniRule"/>
</dbReference>
<feature type="binding site" evidence="11">
    <location>
        <begin position="135"/>
        <end position="137"/>
    </location>
    <ligand>
        <name>FMN</name>
        <dbReference type="ChEBI" id="CHEBI:58210"/>
    </ligand>
</feature>
<keyword evidence="8 11" id="KW-0521">NADP</keyword>
<dbReference type="PROSITE" id="PS00788">
    <property type="entry name" value="CHORISMATE_SYNTHASE_2"/>
    <property type="match status" value="1"/>
</dbReference>
<dbReference type="GO" id="GO:0005829">
    <property type="term" value="C:cytosol"/>
    <property type="evidence" value="ECO:0007669"/>
    <property type="project" value="TreeGrafter"/>
</dbReference>
<evidence type="ECO:0000256" key="6">
    <source>
        <dbReference type="ARBA" id="ARBA00022643"/>
    </source>
</evidence>
<comment type="catalytic activity">
    <reaction evidence="11 12">
        <text>5-O-(1-carboxyvinyl)-3-phosphoshikimate = chorismate + phosphate</text>
        <dbReference type="Rhea" id="RHEA:21020"/>
        <dbReference type="ChEBI" id="CHEBI:29748"/>
        <dbReference type="ChEBI" id="CHEBI:43474"/>
        <dbReference type="ChEBI" id="CHEBI:57701"/>
        <dbReference type="EC" id="4.2.3.5"/>
    </reaction>
</comment>
<evidence type="ECO:0000256" key="11">
    <source>
        <dbReference type="HAMAP-Rule" id="MF_00300"/>
    </source>
</evidence>
<keyword evidence="14" id="KW-1185">Reference proteome</keyword>
<name>A0A545AJW1_9ACTN</name>
<feature type="binding site" evidence="11">
    <location>
        <position position="46"/>
    </location>
    <ligand>
        <name>NADP(+)</name>
        <dbReference type="ChEBI" id="CHEBI:58349"/>
    </ligand>
</feature>
<evidence type="ECO:0000256" key="9">
    <source>
        <dbReference type="ARBA" id="ARBA00023141"/>
    </source>
</evidence>
<evidence type="ECO:0000256" key="3">
    <source>
        <dbReference type="ARBA" id="ARBA00013036"/>
    </source>
</evidence>
<dbReference type="GO" id="GO:0009423">
    <property type="term" value="P:chorismate biosynthetic process"/>
    <property type="evidence" value="ECO:0007669"/>
    <property type="project" value="UniProtKB-UniRule"/>
</dbReference>
<keyword evidence="9 11" id="KW-0057">Aromatic amino acid biosynthesis</keyword>
<evidence type="ECO:0000313" key="14">
    <source>
        <dbReference type="Proteomes" id="UP000317982"/>
    </source>
</evidence>
<dbReference type="PANTHER" id="PTHR21085:SF0">
    <property type="entry name" value="CHORISMATE SYNTHASE"/>
    <property type="match status" value="1"/>
</dbReference>